<dbReference type="EMBL" id="JACVXA010000069">
    <property type="protein sequence ID" value="MBE3640049.1"/>
    <property type="molecule type" value="Genomic_DNA"/>
</dbReference>
<accession>A0A8J7CX15</accession>
<gene>
    <name evidence="7" type="ORF">ICN82_17735</name>
</gene>
<dbReference type="InterPro" id="IPR015881">
    <property type="entry name" value="ARHD_Rieske_2Fe_2S"/>
</dbReference>
<dbReference type="InterPro" id="IPR036922">
    <property type="entry name" value="Rieske_2Fe-2S_sf"/>
</dbReference>
<dbReference type="Gene3D" id="2.102.10.10">
    <property type="entry name" value="Rieske [2Fe-2S] iron-sulphur domain"/>
    <property type="match status" value="1"/>
</dbReference>
<dbReference type="InterPro" id="IPR050584">
    <property type="entry name" value="Cholesterol_7-desaturase"/>
</dbReference>
<evidence type="ECO:0000313" key="8">
    <source>
        <dbReference type="Proteomes" id="UP000609121"/>
    </source>
</evidence>
<proteinExistence type="predicted"/>
<keyword evidence="2" id="KW-0479">Metal-binding</keyword>
<protein>
    <submittedName>
        <fullName evidence="7">Rieske (2Fe-2S) protein</fullName>
    </submittedName>
</protein>
<keyword evidence="5" id="KW-0411">Iron-sulfur</keyword>
<feature type="domain" description="Rieske" evidence="6">
    <location>
        <begin position="4"/>
        <end position="107"/>
    </location>
</feature>
<comment type="caution">
    <text evidence="7">The sequence shown here is derived from an EMBL/GenBank/DDBJ whole genome shotgun (WGS) entry which is preliminary data.</text>
</comment>
<dbReference type="RefSeq" id="WP_193185502.1">
    <property type="nucleotide sequence ID" value="NZ_JACVXA010000069.1"/>
</dbReference>
<keyword evidence="1" id="KW-0001">2Fe-2S</keyword>
<keyword evidence="4" id="KW-0408">Iron</keyword>
<dbReference type="SUPFAM" id="SSF50022">
    <property type="entry name" value="ISP domain"/>
    <property type="match status" value="1"/>
</dbReference>
<organism evidence="7 8">
    <name type="scientific">Mangrovicoccus algicola</name>
    <dbReference type="NCBI Taxonomy" id="2771008"/>
    <lineage>
        <taxon>Bacteria</taxon>
        <taxon>Pseudomonadati</taxon>
        <taxon>Pseudomonadota</taxon>
        <taxon>Alphaproteobacteria</taxon>
        <taxon>Rhodobacterales</taxon>
        <taxon>Paracoccaceae</taxon>
        <taxon>Mangrovicoccus</taxon>
    </lineage>
</organism>
<keyword evidence="8" id="KW-1185">Reference proteome</keyword>
<dbReference type="PROSITE" id="PS00570">
    <property type="entry name" value="RING_HYDROXYL_ALPHA"/>
    <property type="match status" value="1"/>
</dbReference>
<dbReference type="GO" id="GO:0005506">
    <property type="term" value="F:iron ion binding"/>
    <property type="evidence" value="ECO:0007669"/>
    <property type="project" value="InterPro"/>
</dbReference>
<dbReference type="InterPro" id="IPR017941">
    <property type="entry name" value="Rieske_2Fe-2S"/>
</dbReference>
<dbReference type="Proteomes" id="UP000609121">
    <property type="component" value="Unassembled WGS sequence"/>
</dbReference>
<evidence type="ECO:0000256" key="4">
    <source>
        <dbReference type="ARBA" id="ARBA00023004"/>
    </source>
</evidence>
<dbReference type="AlphaFoldDB" id="A0A8J7CX15"/>
<dbReference type="CDD" id="cd03469">
    <property type="entry name" value="Rieske_RO_Alpha_N"/>
    <property type="match status" value="1"/>
</dbReference>
<dbReference type="GO" id="GO:0051537">
    <property type="term" value="F:2 iron, 2 sulfur cluster binding"/>
    <property type="evidence" value="ECO:0007669"/>
    <property type="project" value="UniProtKB-KW"/>
</dbReference>
<evidence type="ECO:0000256" key="1">
    <source>
        <dbReference type="ARBA" id="ARBA00022714"/>
    </source>
</evidence>
<dbReference type="GO" id="GO:0016491">
    <property type="term" value="F:oxidoreductase activity"/>
    <property type="evidence" value="ECO:0007669"/>
    <property type="project" value="UniProtKB-KW"/>
</dbReference>
<evidence type="ECO:0000313" key="7">
    <source>
        <dbReference type="EMBL" id="MBE3640049.1"/>
    </source>
</evidence>
<evidence type="ECO:0000256" key="5">
    <source>
        <dbReference type="ARBA" id="ARBA00023014"/>
    </source>
</evidence>
<dbReference type="Pfam" id="PF00355">
    <property type="entry name" value="Rieske"/>
    <property type="match status" value="1"/>
</dbReference>
<dbReference type="PANTHER" id="PTHR21266">
    <property type="entry name" value="IRON-SULFUR DOMAIN CONTAINING PROTEIN"/>
    <property type="match status" value="1"/>
</dbReference>
<keyword evidence="3" id="KW-0560">Oxidoreductase</keyword>
<evidence type="ECO:0000256" key="2">
    <source>
        <dbReference type="ARBA" id="ARBA00022723"/>
    </source>
</evidence>
<dbReference type="PROSITE" id="PS51296">
    <property type="entry name" value="RIESKE"/>
    <property type="match status" value="1"/>
</dbReference>
<sequence length="203" mass="21533">MTPCPVALSRDLPPGGVKRVFARGRELALWRGASGQVAAWDNRCPHRGMRLSHGFVRGDRLACLYHGWQYGTDGTCAHIPAHPELCPPATIRATGCDAAEAGGVIWVAPEGYAAPPELPRGLVALRSLTFRCDAARLARICGLEAAPVLYLPDHPSLVILPNPLPGGQVEAHVLTAPLPAADRVAAVHLTEALRRAAEAEETA</sequence>
<evidence type="ECO:0000259" key="6">
    <source>
        <dbReference type="PROSITE" id="PS51296"/>
    </source>
</evidence>
<name>A0A8J7CX15_9RHOB</name>
<dbReference type="PANTHER" id="PTHR21266:SF60">
    <property type="entry name" value="3-KETOSTEROID-9-ALPHA-MONOOXYGENASE, OXYGENASE COMPONENT"/>
    <property type="match status" value="1"/>
</dbReference>
<reference evidence="7" key="1">
    <citation type="submission" date="2020-09" db="EMBL/GenBank/DDBJ databases">
        <title>A novel bacterium of genus Mangrovicoccus, isolated from South China Sea.</title>
        <authorList>
            <person name="Huang H."/>
            <person name="Mo K."/>
            <person name="Hu Y."/>
        </authorList>
    </citation>
    <scope>NUCLEOTIDE SEQUENCE</scope>
    <source>
        <strain evidence="7">HB182678</strain>
    </source>
</reference>
<evidence type="ECO:0000256" key="3">
    <source>
        <dbReference type="ARBA" id="ARBA00023002"/>
    </source>
</evidence>